<dbReference type="EMBL" id="JAHRIO010007306">
    <property type="protein sequence ID" value="MEQ2160435.1"/>
    <property type="molecule type" value="Genomic_DNA"/>
</dbReference>
<name>A0ABV0MMW7_9TELE</name>
<sequence>MSLFCRVSGEETLGKPYLMGKRESTSVISPCSGAVSVDTFNSHLARVQNYKLEGSVRVWSDFLRIHLHPRTISVIHQYNHDG</sequence>
<evidence type="ECO:0000313" key="2">
    <source>
        <dbReference type="Proteomes" id="UP001476798"/>
    </source>
</evidence>
<comment type="caution">
    <text evidence="1">The sequence shown here is derived from an EMBL/GenBank/DDBJ whole genome shotgun (WGS) entry which is preliminary data.</text>
</comment>
<accession>A0ABV0MMW7</accession>
<gene>
    <name evidence="1" type="primary">MSTO1</name>
    <name evidence="1" type="ORF">GOODEAATRI_033704</name>
</gene>
<organism evidence="1 2">
    <name type="scientific">Goodea atripinnis</name>
    <dbReference type="NCBI Taxonomy" id="208336"/>
    <lineage>
        <taxon>Eukaryota</taxon>
        <taxon>Metazoa</taxon>
        <taxon>Chordata</taxon>
        <taxon>Craniata</taxon>
        <taxon>Vertebrata</taxon>
        <taxon>Euteleostomi</taxon>
        <taxon>Actinopterygii</taxon>
        <taxon>Neopterygii</taxon>
        <taxon>Teleostei</taxon>
        <taxon>Neoteleostei</taxon>
        <taxon>Acanthomorphata</taxon>
        <taxon>Ovalentaria</taxon>
        <taxon>Atherinomorphae</taxon>
        <taxon>Cyprinodontiformes</taxon>
        <taxon>Goodeidae</taxon>
        <taxon>Goodea</taxon>
    </lineage>
</organism>
<evidence type="ECO:0000313" key="1">
    <source>
        <dbReference type="EMBL" id="MEQ2160435.1"/>
    </source>
</evidence>
<dbReference type="Proteomes" id="UP001476798">
    <property type="component" value="Unassembled WGS sequence"/>
</dbReference>
<proteinExistence type="predicted"/>
<protein>
    <submittedName>
        <fullName evidence="1">Protein misato 1</fullName>
    </submittedName>
</protein>
<keyword evidence="2" id="KW-1185">Reference proteome</keyword>
<reference evidence="1 2" key="1">
    <citation type="submission" date="2021-06" db="EMBL/GenBank/DDBJ databases">
        <authorList>
            <person name="Palmer J.M."/>
        </authorList>
    </citation>
    <scope>NUCLEOTIDE SEQUENCE [LARGE SCALE GENOMIC DNA]</scope>
    <source>
        <strain evidence="1 2">GA_2019</strain>
        <tissue evidence="1">Muscle</tissue>
    </source>
</reference>